<feature type="region of interest" description="Disordered" evidence="26">
    <location>
        <begin position="1698"/>
        <end position="1722"/>
    </location>
</feature>
<evidence type="ECO:0000256" key="9">
    <source>
        <dbReference type="ARBA" id="ARBA00022737"/>
    </source>
</evidence>
<dbReference type="Pfam" id="PF08429">
    <property type="entry name" value="PLU-1"/>
    <property type="match status" value="1"/>
</dbReference>
<keyword evidence="5" id="KW-0217">Developmental protein</keyword>
<dbReference type="InterPro" id="IPR013637">
    <property type="entry name" value="Lys_sp_deMease-like_dom"/>
</dbReference>
<evidence type="ECO:0000256" key="3">
    <source>
        <dbReference type="ARBA" id="ARBA00006801"/>
    </source>
</evidence>
<evidence type="ECO:0000256" key="12">
    <source>
        <dbReference type="ARBA" id="ARBA00022843"/>
    </source>
</evidence>
<dbReference type="SMART" id="SM00501">
    <property type="entry name" value="BRIGHT"/>
    <property type="match status" value="1"/>
</dbReference>
<dbReference type="Pfam" id="PF01388">
    <property type="entry name" value="ARID"/>
    <property type="match status" value="1"/>
</dbReference>
<evidence type="ECO:0000256" key="2">
    <source>
        <dbReference type="ARBA" id="ARBA00004604"/>
    </source>
</evidence>
<dbReference type="GO" id="GO:0005730">
    <property type="term" value="C:nucleolus"/>
    <property type="evidence" value="ECO:0007669"/>
    <property type="project" value="UniProtKB-SubCell"/>
</dbReference>
<dbReference type="SMART" id="SM01014">
    <property type="entry name" value="ARID"/>
    <property type="match status" value="1"/>
</dbReference>
<evidence type="ECO:0000256" key="21">
    <source>
        <dbReference type="ARBA" id="ARBA00076093"/>
    </source>
</evidence>
<evidence type="ECO:0000313" key="32">
    <source>
        <dbReference type="RefSeq" id="XP_023573487.1"/>
    </source>
</evidence>
<keyword evidence="10 25" id="KW-0863">Zinc-finger</keyword>
<keyword evidence="16" id="KW-0408">Iron</keyword>
<dbReference type="Pfam" id="PF00628">
    <property type="entry name" value="PHD"/>
    <property type="match status" value="2"/>
</dbReference>
<dbReference type="CDD" id="cd15606">
    <property type="entry name" value="PHD2_KDM5A"/>
    <property type="match status" value="1"/>
</dbReference>
<evidence type="ECO:0000256" key="19">
    <source>
        <dbReference type="ARBA" id="ARBA00048734"/>
    </source>
</evidence>
<dbReference type="Pfam" id="PF02928">
    <property type="entry name" value="zf-C5HC2"/>
    <property type="match status" value="1"/>
</dbReference>
<feature type="region of interest" description="Disordered" evidence="26">
    <location>
        <begin position="1324"/>
        <end position="1348"/>
    </location>
</feature>
<evidence type="ECO:0000256" key="8">
    <source>
        <dbReference type="ARBA" id="ARBA00022723"/>
    </source>
</evidence>
<dbReference type="InterPro" id="IPR001606">
    <property type="entry name" value="ARID_dom"/>
</dbReference>
<keyword evidence="11" id="KW-0862">Zinc</keyword>
<feature type="compositionally biased region" description="Polar residues" evidence="26">
    <location>
        <begin position="1407"/>
        <end position="1417"/>
    </location>
</feature>
<evidence type="ECO:0000259" key="30">
    <source>
        <dbReference type="PROSITE" id="PS51184"/>
    </source>
</evidence>
<keyword evidence="6" id="KW-1017">Isopeptide bond</keyword>
<keyword evidence="17" id="KW-0010">Activator</keyword>
<dbReference type="Proteomes" id="UP000515203">
    <property type="component" value="Unplaced"/>
</dbReference>
<name>A0A6P6EN38_OCTDE</name>
<keyword evidence="18" id="KW-0539">Nucleus</keyword>
<organism evidence="31 32">
    <name type="scientific">Octodon degus</name>
    <name type="common">Degu</name>
    <name type="synonym">Sciurus degus</name>
    <dbReference type="NCBI Taxonomy" id="10160"/>
    <lineage>
        <taxon>Eukaryota</taxon>
        <taxon>Metazoa</taxon>
        <taxon>Chordata</taxon>
        <taxon>Craniata</taxon>
        <taxon>Vertebrata</taxon>
        <taxon>Euteleostomi</taxon>
        <taxon>Mammalia</taxon>
        <taxon>Eutheria</taxon>
        <taxon>Euarchontoglires</taxon>
        <taxon>Glires</taxon>
        <taxon>Rodentia</taxon>
        <taxon>Hystricomorpha</taxon>
        <taxon>Octodontidae</taxon>
        <taxon>Octodon</taxon>
    </lineage>
</organism>
<dbReference type="FunFam" id="2.60.120.650:FF:000001">
    <property type="entry name" value="Putative lysine-specific demethylase 5b"/>
    <property type="match status" value="1"/>
</dbReference>
<dbReference type="Gene3D" id="3.30.40.10">
    <property type="entry name" value="Zinc/RING finger domain, C3HC4 (zinc finger)"/>
    <property type="match status" value="2"/>
</dbReference>
<dbReference type="SMART" id="SM00558">
    <property type="entry name" value="JmjC"/>
    <property type="match status" value="1"/>
</dbReference>
<evidence type="ECO:0000259" key="27">
    <source>
        <dbReference type="PROSITE" id="PS50016"/>
    </source>
</evidence>
<dbReference type="GO" id="GO:0008270">
    <property type="term" value="F:zinc ion binding"/>
    <property type="evidence" value="ECO:0007669"/>
    <property type="project" value="UniProtKB-KW"/>
</dbReference>
<keyword evidence="7" id="KW-0597">Phosphoprotein</keyword>
<dbReference type="OrthoDB" id="1678912at2759"/>
<keyword evidence="13" id="KW-0156">Chromatin regulator</keyword>
<dbReference type="InterPro" id="IPR047970">
    <property type="entry name" value="KDM5A_PHD2"/>
</dbReference>
<dbReference type="Pfam" id="PF21323">
    <property type="entry name" value="KDM5_C-hel"/>
    <property type="match status" value="1"/>
</dbReference>
<evidence type="ECO:0000256" key="24">
    <source>
        <dbReference type="ARBA" id="ARBA00083498"/>
    </source>
</evidence>
<keyword evidence="15" id="KW-0560">Oxidoreductase</keyword>
<evidence type="ECO:0000256" key="17">
    <source>
        <dbReference type="ARBA" id="ARBA00023159"/>
    </source>
</evidence>
<dbReference type="CDD" id="cd15602">
    <property type="entry name" value="PHD1_KDM5A"/>
    <property type="match status" value="1"/>
</dbReference>
<evidence type="ECO:0000256" key="14">
    <source>
        <dbReference type="ARBA" id="ARBA00022964"/>
    </source>
</evidence>
<dbReference type="InterPro" id="IPR003349">
    <property type="entry name" value="JmjN"/>
</dbReference>
<keyword evidence="14" id="KW-0223">Dioxygenase</keyword>
<feature type="compositionally biased region" description="Basic and acidic residues" evidence="26">
    <location>
        <begin position="1574"/>
        <end position="1583"/>
    </location>
</feature>
<dbReference type="InterPro" id="IPR019787">
    <property type="entry name" value="Znf_PHD-finger"/>
</dbReference>
<sequence length="1722" mass="195567">MAGVGPVGYAAEFVPPPECPVFEPSWEEFTDPLSFIGRIRPLAEKTGICKIRPPKDWQPPFACEVKSFRFTPRVQRLNELEAMTRVRLDFLDQLAKFWELQGSTLKIPVVERKILDLYALSKIVASKGGFEMVTKEKKWSKVGSRLGYLPGKGTGSLLKSHYERILYPYELFQSGVSLMGVQMPNLDLKEKVEPEVLSADIQTSPEPGTRMTILPKRTRRVKSQSESGEMNKNTELKKLQIFGAGPKVVGLTVGTKDKEDEVTRRRKVTNRSDAFNMQMRQRKGTLSVNFVDLYVCMFCGRGNNEDKLLLCDGCDDSYHTFCLIPPLPDVPKGDWRCPKCVAEECNKPREAFGFEQAIREYTLQSFGEMADNFKSDYFNMPVHMVPTELVEKEFWRLVSSIEEDVIVEYGADISSKDFGSGFPVKDGRRKMLPEEEEYALSGWNLNNMPVLEQSVLAHINVDISGMKVPWLYVGMCFSSFCWHIEDHWSYSINYLHWGEPKTWYGVPSHAAEQLEEVMRELAPELFESQPDLLHQLVTIMNPNVLMEHGVPVYRTNQCAGEFVVTFPRAYHSGFNQGYNFAEAVNFCTADWLPIGRQCVNHYRRLRRHCVFSHEELIFKMAADPECLDVGLAAMVCKELTLMTEEETRLRESVVQMGVLMSEEEVFELVPDDERQCSACRTTCFLSALTCSCNPERLVCLYHPADLCPCPMQKKCLRYRYPLEDLPSLLYGVKVRAQSYDTWVSRVTEALSANFNHKKDLIELRVMLEDAEDRKYPENDLFRKLKDAVKEAETCASVAQLLLSKKQKHRQSPDSGKTRTKLTVEELKAFVQQLFSLPCVISQARQVKNLLDDVEEFHERAQEAMMDETPDSSKLQMLIDMGCSLYVELPELPRLKQELQQARWLDEVRLTLSDPQQVTLDIMKKLIDSGVGLAPHHAVEKAMAELQELLTVSERWEEKAKVCLQARPRHSVASLESIVNEAKNIPAFLPNVLSLKEALQKAREWTAKVEAIQSGSNYAYLEQLESLSAKGRPIPVRLDALPQVESQVAAARAWRERTGRTFLKKNSSHTLLQVLSPRTDIGIYGSGKNRRKKAKELIEKEKEKDVDLEPLSDLEEGLEETRDTAMVVAVFKEREQKEIEAMHSLRAANLAKMTMVDRIEEVKFCICRKTASGFMLQCELCKDWFHNSCVPLPKSSSQKKGSSWQAKEVKFLCPLCMRSRRPRLETILSLLVSLQKLPVRLPEGEALQCLTERAMSWQDRARQALATDELSSALAKLSVLSQRMVEQAAREKTEKIISAELQKAAANPDLQGHLPSFQQSAFTRTVSSVSSSPRHTVEYDDEETDSDEDVREAYGCDVKDTASVKSSSSLEPNLFCDEEIPIKSEEVVTHMWTAPSFCAEHAYSSASKSCSQGTSTPRKQPRKSPLVPRSLEPPVLELSPGAKAQLEELMMVGDLLEVSLDETQHIWRILQATHPPSEDRFLHIMEDDSMEEKPLKMKGKDSSEKKRKRKLEKVEQLFGEGKQKSKELKKMDKPKKKKLKLNTDKSKELNKLAKKLAKEEERKKKKEKAAAAKVDPVKESTEKKREKKVLDIPSKYDWSGAEESDDENAVCAAQNCQRPCKDKCYTRFPHASSQTVDLLIHLCTSGTHPAAELPDWRSCEFSWECSAVVDRGTPLSSQQECRAQGHRELCTAQLHGAVGKLESSQSRAVRPAGGLRRKHSQER</sequence>
<evidence type="ECO:0000256" key="6">
    <source>
        <dbReference type="ARBA" id="ARBA00022499"/>
    </source>
</evidence>
<dbReference type="InterPro" id="IPR001965">
    <property type="entry name" value="Znf_PHD"/>
</dbReference>
<dbReference type="Gene3D" id="2.60.120.650">
    <property type="entry name" value="Cupin"/>
    <property type="match status" value="1"/>
</dbReference>
<feature type="region of interest" description="Disordered" evidence="26">
    <location>
        <begin position="1490"/>
        <end position="1583"/>
    </location>
</feature>
<dbReference type="SUPFAM" id="SSF57903">
    <property type="entry name" value="FYVE/PHD zinc finger"/>
    <property type="match status" value="2"/>
</dbReference>
<dbReference type="InterPro" id="IPR047973">
    <property type="entry name" value="KDM5A_PHD1"/>
</dbReference>
<evidence type="ECO:0000256" key="10">
    <source>
        <dbReference type="ARBA" id="ARBA00022771"/>
    </source>
</evidence>
<reference evidence="32" key="1">
    <citation type="submission" date="2025-08" db="UniProtKB">
        <authorList>
            <consortium name="RefSeq"/>
        </authorList>
    </citation>
    <scope>IDENTIFICATION</scope>
</reference>
<evidence type="ECO:0000256" key="18">
    <source>
        <dbReference type="ARBA" id="ARBA00023242"/>
    </source>
</evidence>
<dbReference type="GO" id="GO:0034647">
    <property type="term" value="F:histone H3K4me/H3K4me2/H3K4me3 demethylase activity"/>
    <property type="evidence" value="ECO:0007669"/>
    <property type="project" value="UniProtKB-EC"/>
</dbReference>
<protein>
    <recommendedName>
        <fullName evidence="20">Lysine-specific demethylase 5A</fullName>
        <ecNumber evidence="4">1.14.11.67</ecNumber>
    </recommendedName>
    <alternativeName>
        <fullName evidence="24">Histone demethylase JARID1A</fullName>
    </alternativeName>
    <alternativeName>
        <fullName evidence="21">Jumonji/ARID domain-containing protein 1A</fullName>
    </alternativeName>
    <alternativeName>
        <fullName evidence="22">Retinoblastoma-binding protein 2</fullName>
    </alternativeName>
    <alternativeName>
        <fullName evidence="23">[histone H3]-trimethyl-L-lysine(4) demethylase 5A</fullName>
    </alternativeName>
</protein>
<dbReference type="GO" id="GO:0005654">
    <property type="term" value="C:nucleoplasm"/>
    <property type="evidence" value="ECO:0007669"/>
    <property type="project" value="UniProtKB-ARBA"/>
</dbReference>
<evidence type="ECO:0000256" key="11">
    <source>
        <dbReference type="ARBA" id="ARBA00022833"/>
    </source>
</evidence>
<dbReference type="FunFam" id="3.30.40.10:FF:000368">
    <property type="entry name" value="Lysine demethylase 5A"/>
    <property type="match status" value="1"/>
</dbReference>
<feature type="domain" description="ARID" evidence="28">
    <location>
        <begin position="84"/>
        <end position="174"/>
    </location>
</feature>
<dbReference type="PROSITE" id="PS51183">
    <property type="entry name" value="JMJN"/>
    <property type="match status" value="1"/>
</dbReference>
<evidence type="ECO:0000256" key="16">
    <source>
        <dbReference type="ARBA" id="ARBA00023004"/>
    </source>
</evidence>
<dbReference type="InterPro" id="IPR019786">
    <property type="entry name" value="Zinc_finger_PHD-type_CS"/>
</dbReference>
<dbReference type="Gene3D" id="1.10.150.60">
    <property type="entry name" value="ARID DNA-binding domain"/>
    <property type="match status" value="1"/>
</dbReference>
<dbReference type="CTD" id="5927"/>
<feature type="domain" description="JmjN" evidence="29">
    <location>
        <begin position="19"/>
        <end position="60"/>
    </location>
</feature>
<feature type="compositionally biased region" description="Basic and acidic residues" evidence="26">
    <location>
        <begin position="1540"/>
        <end position="1561"/>
    </location>
</feature>
<gene>
    <name evidence="32" type="primary">Kdm5a</name>
</gene>
<dbReference type="FunCoup" id="A0A6P6EN38">
    <property type="interactions" value="4006"/>
</dbReference>
<evidence type="ECO:0000259" key="29">
    <source>
        <dbReference type="PROSITE" id="PS51183"/>
    </source>
</evidence>
<comment type="subcellular location">
    <subcellularLocation>
        <location evidence="2">Nucleus</location>
        <location evidence="2">Nucleolus</location>
    </subcellularLocation>
</comment>
<evidence type="ECO:0000256" key="22">
    <source>
        <dbReference type="ARBA" id="ARBA00080580"/>
    </source>
</evidence>
<dbReference type="SUPFAM" id="SSF46774">
    <property type="entry name" value="ARID-like"/>
    <property type="match status" value="1"/>
</dbReference>
<dbReference type="SMART" id="SM00249">
    <property type="entry name" value="PHD"/>
    <property type="match status" value="2"/>
</dbReference>
<dbReference type="InParanoid" id="A0A6P6EN38"/>
<dbReference type="PROSITE" id="PS51184">
    <property type="entry name" value="JMJC"/>
    <property type="match status" value="1"/>
</dbReference>
<proteinExistence type="inferred from homology"/>
<evidence type="ECO:0000256" key="1">
    <source>
        <dbReference type="ARBA" id="ARBA00001954"/>
    </source>
</evidence>
<accession>A0A6P6EN38</accession>
<evidence type="ECO:0000256" key="13">
    <source>
        <dbReference type="ARBA" id="ARBA00022853"/>
    </source>
</evidence>
<dbReference type="InterPro" id="IPR003347">
    <property type="entry name" value="JmjC_dom"/>
</dbReference>
<dbReference type="EC" id="1.14.11.67" evidence="4"/>
<dbReference type="RefSeq" id="XP_023573487.1">
    <property type="nucleotide sequence ID" value="XM_023717719.1"/>
</dbReference>
<evidence type="ECO:0000313" key="31">
    <source>
        <dbReference type="Proteomes" id="UP000515203"/>
    </source>
</evidence>
<feature type="region of interest" description="Disordered" evidence="26">
    <location>
        <begin position="1407"/>
        <end position="1435"/>
    </location>
</feature>
<keyword evidence="12" id="KW-0832">Ubl conjugation</keyword>
<feature type="domain" description="PHD-type" evidence="27">
    <location>
        <begin position="1161"/>
        <end position="1218"/>
    </location>
</feature>
<dbReference type="PANTHER" id="PTHR10694">
    <property type="entry name" value="LYSINE-SPECIFIC DEMETHYLASE"/>
    <property type="match status" value="1"/>
</dbReference>
<dbReference type="CDD" id="cd16873">
    <property type="entry name" value="ARID_KDM5A"/>
    <property type="match status" value="1"/>
</dbReference>
<dbReference type="SMART" id="SM00545">
    <property type="entry name" value="JmjN"/>
    <property type="match status" value="1"/>
</dbReference>
<dbReference type="InterPro" id="IPR048615">
    <property type="entry name" value="KDM5_C-hel"/>
</dbReference>
<evidence type="ECO:0000259" key="28">
    <source>
        <dbReference type="PROSITE" id="PS51011"/>
    </source>
</evidence>
<dbReference type="PROSITE" id="PS50016">
    <property type="entry name" value="ZF_PHD_2"/>
    <property type="match status" value="2"/>
</dbReference>
<dbReference type="GO" id="GO:0003677">
    <property type="term" value="F:DNA binding"/>
    <property type="evidence" value="ECO:0007669"/>
    <property type="project" value="InterPro"/>
</dbReference>
<evidence type="ECO:0000256" key="20">
    <source>
        <dbReference type="ARBA" id="ARBA00069202"/>
    </source>
</evidence>
<evidence type="ECO:0000256" key="5">
    <source>
        <dbReference type="ARBA" id="ARBA00022473"/>
    </source>
</evidence>
<dbReference type="FunFam" id="1.10.150.60:FF:000001">
    <property type="entry name" value="Putative lysine-specific demethylase 5b"/>
    <property type="match status" value="1"/>
</dbReference>
<feature type="domain" description="PHD-type" evidence="27">
    <location>
        <begin position="293"/>
        <end position="343"/>
    </location>
</feature>
<evidence type="ECO:0000256" key="7">
    <source>
        <dbReference type="ARBA" id="ARBA00022553"/>
    </source>
</evidence>
<keyword evidence="31" id="KW-1185">Reference proteome</keyword>
<dbReference type="Pfam" id="PF02373">
    <property type="entry name" value="JmjC"/>
    <property type="match status" value="1"/>
</dbReference>
<dbReference type="GO" id="GO:0045893">
    <property type="term" value="P:positive regulation of DNA-templated transcription"/>
    <property type="evidence" value="ECO:0007669"/>
    <property type="project" value="UniProtKB-ARBA"/>
</dbReference>
<dbReference type="GO" id="GO:0000785">
    <property type="term" value="C:chromatin"/>
    <property type="evidence" value="ECO:0007669"/>
    <property type="project" value="TreeGrafter"/>
</dbReference>
<evidence type="ECO:0000256" key="15">
    <source>
        <dbReference type="ARBA" id="ARBA00023002"/>
    </source>
</evidence>
<dbReference type="PROSITE" id="PS01359">
    <property type="entry name" value="ZF_PHD_1"/>
    <property type="match status" value="2"/>
</dbReference>
<dbReference type="InterPro" id="IPR036431">
    <property type="entry name" value="ARID_dom_sf"/>
</dbReference>
<feature type="compositionally biased region" description="Basic and acidic residues" evidence="26">
    <location>
        <begin position="1490"/>
        <end position="1503"/>
    </location>
</feature>
<comment type="catalytic activity">
    <reaction evidence="19">
        <text>N(6),N(6),N(6)-trimethyl-L-lysyl(4)-[histone H3] + 3 2-oxoglutarate + 3 O2 = L-lysyl(4)-[histone H3] + 3 formaldehyde + 3 succinate + 3 CO2</text>
        <dbReference type="Rhea" id="RHEA:60208"/>
        <dbReference type="Rhea" id="RHEA-COMP:15537"/>
        <dbReference type="Rhea" id="RHEA-COMP:15547"/>
        <dbReference type="ChEBI" id="CHEBI:15379"/>
        <dbReference type="ChEBI" id="CHEBI:16526"/>
        <dbReference type="ChEBI" id="CHEBI:16810"/>
        <dbReference type="ChEBI" id="CHEBI:16842"/>
        <dbReference type="ChEBI" id="CHEBI:29969"/>
        <dbReference type="ChEBI" id="CHEBI:30031"/>
        <dbReference type="ChEBI" id="CHEBI:61961"/>
        <dbReference type="EC" id="1.14.11.67"/>
    </reaction>
</comment>
<dbReference type="InterPro" id="IPR011011">
    <property type="entry name" value="Znf_FYVE_PHD"/>
</dbReference>
<dbReference type="SUPFAM" id="SSF51197">
    <property type="entry name" value="Clavaminate synthase-like"/>
    <property type="match status" value="1"/>
</dbReference>
<dbReference type="InterPro" id="IPR013083">
    <property type="entry name" value="Znf_RING/FYVE/PHD"/>
</dbReference>
<dbReference type="InterPro" id="IPR004198">
    <property type="entry name" value="Znf_C5HC2"/>
</dbReference>
<keyword evidence="9" id="KW-0677">Repeat</keyword>
<comment type="similarity">
    <text evidence="3">Belongs to the JARID1 histone demethylase family.</text>
</comment>
<dbReference type="Pfam" id="PF02375">
    <property type="entry name" value="JmjN"/>
    <property type="match status" value="1"/>
</dbReference>
<evidence type="ECO:0000256" key="4">
    <source>
        <dbReference type="ARBA" id="ARBA00012902"/>
    </source>
</evidence>
<dbReference type="InterPro" id="IPR047974">
    <property type="entry name" value="KDM5A_ARID"/>
</dbReference>
<feature type="domain" description="JmjC" evidence="30">
    <location>
        <begin position="437"/>
        <end position="603"/>
    </location>
</feature>
<feature type="compositionally biased region" description="Basic and acidic residues" evidence="26">
    <location>
        <begin position="1520"/>
        <end position="1530"/>
    </location>
</feature>
<evidence type="ECO:0000256" key="26">
    <source>
        <dbReference type="SAM" id="MobiDB-lite"/>
    </source>
</evidence>
<feature type="compositionally biased region" description="Acidic residues" evidence="26">
    <location>
        <begin position="1338"/>
        <end position="1348"/>
    </location>
</feature>
<keyword evidence="8" id="KW-0479">Metal-binding</keyword>
<dbReference type="FunFam" id="2.60.120.650:FF:000035">
    <property type="entry name" value="PHD transcription factor Rum1"/>
    <property type="match status" value="1"/>
</dbReference>
<comment type="cofactor">
    <cofactor evidence="1">
        <name>Fe(2+)</name>
        <dbReference type="ChEBI" id="CHEBI:29033"/>
    </cofactor>
</comment>
<evidence type="ECO:0000256" key="23">
    <source>
        <dbReference type="ARBA" id="ARBA00083311"/>
    </source>
</evidence>
<dbReference type="GeneID" id="101564053"/>
<dbReference type="PROSITE" id="PS51011">
    <property type="entry name" value="ARID"/>
    <property type="match status" value="1"/>
</dbReference>
<dbReference type="FunFam" id="3.30.40.10:FF:000613">
    <property type="entry name" value="lysine-specific demethylase 5A"/>
    <property type="match status" value="1"/>
</dbReference>
<evidence type="ECO:0000256" key="25">
    <source>
        <dbReference type="PROSITE-ProRule" id="PRU00146"/>
    </source>
</evidence>
<dbReference type="PANTHER" id="PTHR10694:SF17">
    <property type="entry name" value="LYSINE-SPECIFIC DEMETHYLASE 5A"/>
    <property type="match status" value="1"/>
</dbReference>